<evidence type="ECO:0008006" key="3">
    <source>
        <dbReference type="Google" id="ProtNLM"/>
    </source>
</evidence>
<dbReference type="EMBL" id="DTBX01000071">
    <property type="protein sequence ID" value="HGQ55194.1"/>
    <property type="molecule type" value="Genomic_DNA"/>
</dbReference>
<reference evidence="2" key="1">
    <citation type="journal article" date="2020" name="mSystems">
        <title>Genome- and Community-Level Interaction Insights into Carbon Utilization and Element Cycling Functions of Hydrothermarchaeota in Hydrothermal Sediment.</title>
        <authorList>
            <person name="Zhou Z."/>
            <person name="Liu Y."/>
            <person name="Xu W."/>
            <person name="Pan J."/>
            <person name="Luo Z.H."/>
            <person name="Li M."/>
        </authorList>
    </citation>
    <scope>NUCLEOTIDE SEQUENCE [LARGE SCALE GENOMIC DNA]</scope>
    <source>
        <strain evidence="2">SpSt-655</strain>
    </source>
</reference>
<sequence length="321" mass="37682">MGIKEERSRIETTGKGRRREVRFISLFLVILFVGCGSKSVIGTHPTPQKDSLIERSALQRPYWITDIPKNSFLGQGEGMDEKKAREEAINDMLKKYALYLGIDFKVLTKIHQEEIKRLQEEIHKTERRVITDIEALSKIITAGSEIRKIYWEKYVKMTGNSIDYYYYKYWILGEIDPTFTEEERKRIKRLRDWKDLNINEKNSDLDILVKEAKGKYKAGEDFILEIEANDNCYLYFLNFYGEGEVKFLGCEYIEKGSKCEFRGKTIYESGEEKVVIFGCEKELDINLALKEIYPFAIISNLKEQVKGKRYVIKTINYLVEK</sequence>
<evidence type="ECO:0000256" key="1">
    <source>
        <dbReference type="SAM" id="Phobius"/>
    </source>
</evidence>
<gene>
    <name evidence="2" type="ORF">ENU28_01860</name>
</gene>
<organism evidence="2">
    <name type="scientific">candidate division WOR-3 bacterium</name>
    <dbReference type="NCBI Taxonomy" id="2052148"/>
    <lineage>
        <taxon>Bacteria</taxon>
        <taxon>Bacteria division WOR-3</taxon>
    </lineage>
</organism>
<name>A0A7V4CHL1_UNCW3</name>
<feature type="transmembrane region" description="Helical" evidence="1">
    <location>
        <begin position="21"/>
        <end position="41"/>
    </location>
</feature>
<proteinExistence type="predicted"/>
<keyword evidence="1" id="KW-0812">Transmembrane</keyword>
<accession>A0A7V4CHL1</accession>
<keyword evidence="1" id="KW-0472">Membrane</keyword>
<protein>
    <recommendedName>
        <fullName evidence="3">DUF4384 domain-containing protein</fullName>
    </recommendedName>
</protein>
<dbReference type="PROSITE" id="PS51257">
    <property type="entry name" value="PROKAR_LIPOPROTEIN"/>
    <property type="match status" value="1"/>
</dbReference>
<dbReference type="AlphaFoldDB" id="A0A7V4CHL1"/>
<evidence type="ECO:0000313" key="2">
    <source>
        <dbReference type="EMBL" id="HGQ55194.1"/>
    </source>
</evidence>
<keyword evidence="1" id="KW-1133">Transmembrane helix</keyword>
<comment type="caution">
    <text evidence="2">The sequence shown here is derived from an EMBL/GenBank/DDBJ whole genome shotgun (WGS) entry which is preliminary data.</text>
</comment>